<keyword evidence="10" id="KW-1185">Reference proteome</keyword>
<sequence>MKFGSEMNDRSIERRSSSSISLSSTVSRSGSTDTSVNGASRKGHLERRQKRYLKDLYAAFKEQINFVSLFVNSKYGEISRRILATKKQLNAFINSEDNYSSLHVSEDIYQRMTAHKFLTIHKELEILSTDLQDLSRFILLQKIALKKLFKKFLKHSMYTYKQELVDKITSEFLVGNPDSFFELDLSDAAMELTLLFDVVNNYYYDGTALDSNGLQSIKKRYYHSNKAVDRQLVFGSSPSSLLSIDFPQSIEVASDPKLDRMYSSRVTAFDIVSHKKAPVSQVFWIHNDNLAEIRFLLLREFKLISDDTGIVDEDTKVQSAHQLKKTESSLNLMRNQERNSQTIGVGSSEDACESMFRPDTQRVSFWLANLANPKMTATRALSSNEVIDSASAASAASDFSNKESRGDIYPCDIAPQVTYSDFTIQNVPLIIAPLGGLRQFTLAPINQDIIKSLMGKNFDKSQLIRQWRKSGLMGNLKVSQLTLDWFYDENMVPLAKVKSDRIHFIDLGPPQKKIECYLTLDSNVRTSKLSDNSDLGWSETDEVSSDVFPHSILEIRYDSPLKSFSKSVQLLIDSHLVYRVDNLGFSLNNYLFAKYYASYVPDNIMLEFVAPWYEELQNKDIRKLPSLHRQESGSNNMNSGILLNKNEVQPQRSHTQGYWNEFDYGSDLEDDDAGFYVYEDGNNADGRSFGGGDANLFGFNFLTPEKVEAILGFANKVSNAFGRLNFLASKDDAADPENRPLMSRYQGEGHSHNYSYSGSSSRISSSPESDSEAEFCFSTKERERQKHRSIIEEAAGISAGMATSSQFRPNELARQVIHDKVLTCLYFSLVLISYLIDGAGIGIVFSVIRNTLKNPDVIGGNSVLIGTISLYGPPSS</sequence>
<feature type="domain" description="SPX" evidence="8">
    <location>
        <begin position="1"/>
        <end position="166"/>
    </location>
</feature>
<dbReference type="RefSeq" id="XP_038779829.1">
    <property type="nucleotide sequence ID" value="XM_038923901.1"/>
</dbReference>
<dbReference type="EMBL" id="CP064815">
    <property type="protein sequence ID" value="QPG76264.1"/>
    <property type="molecule type" value="Genomic_DNA"/>
</dbReference>
<dbReference type="GeneID" id="62197050"/>
<evidence type="ECO:0000313" key="10">
    <source>
        <dbReference type="Proteomes" id="UP000662931"/>
    </source>
</evidence>
<dbReference type="KEGG" id="bnn:FOA43_003650"/>
<comment type="subcellular location">
    <subcellularLocation>
        <location evidence="1">Vacuole membrane</location>
        <topology evidence="1">Multi-pass membrane protein</topology>
    </subcellularLocation>
</comment>
<evidence type="ECO:0000256" key="3">
    <source>
        <dbReference type="ARBA" id="ARBA00022692"/>
    </source>
</evidence>
<evidence type="ECO:0000256" key="5">
    <source>
        <dbReference type="ARBA" id="ARBA00023136"/>
    </source>
</evidence>
<dbReference type="GO" id="GO:0007034">
    <property type="term" value="P:vacuolar transport"/>
    <property type="evidence" value="ECO:0007669"/>
    <property type="project" value="TreeGrafter"/>
</dbReference>
<evidence type="ECO:0000256" key="4">
    <source>
        <dbReference type="ARBA" id="ARBA00022989"/>
    </source>
</evidence>
<reference evidence="9" key="1">
    <citation type="submission" date="2020-10" db="EMBL/GenBank/DDBJ databases">
        <authorList>
            <person name="Roach M.J.R."/>
        </authorList>
    </citation>
    <scope>NUCLEOTIDE SEQUENCE</scope>
    <source>
        <strain evidence="9">CBS 1945</strain>
    </source>
</reference>
<keyword evidence="4 7" id="KW-1133">Transmembrane helix</keyword>
<dbReference type="GO" id="GO:0016237">
    <property type="term" value="P:microautophagy"/>
    <property type="evidence" value="ECO:0007669"/>
    <property type="project" value="TreeGrafter"/>
</dbReference>
<dbReference type="GO" id="GO:0042144">
    <property type="term" value="P:vacuole fusion, non-autophagic"/>
    <property type="evidence" value="ECO:0007669"/>
    <property type="project" value="TreeGrafter"/>
</dbReference>
<feature type="compositionally biased region" description="Basic and acidic residues" evidence="6">
    <location>
        <begin position="7"/>
        <end position="16"/>
    </location>
</feature>
<keyword evidence="5 7" id="KW-0472">Membrane</keyword>
<evidence type="ECO:0000259" key="8">
    <source>
        <dbReference type="PROSITE" id="PS51382"/>
    </source>
</evidence>
<dbReference type="GO" id="GO:0006799">
    <property type="term" value="P:polyphosphate biosynthetic process"/>
    <property type="evidence" value="ECO:0007669"/>
    <property type="project" value="UniProtKB-ARBA"/>
</dbReference>
<keyword evidence="2" id="KW-0926">Vacuole</keyword>
<proteinExistence type="predicted"/>
<dbReference type="PANTHER" id="PTHR46140:SF1">
    <property type="entry name" value="VACUOLAR TRANSPORTER CHAPERONE COMPLEX SUBUNIT 4-RELATED"/>
    <property type="match status" value="1"/>
</dbReference>
<dbReference type="Gene3D" id="3.20.100.30">
    <property type="entry name" value="VTC, catalytic tunnel domain"/>
    <property type="match status" value="1"/>
</dbReference>
<feature type="transmembrane region" description="Helical" evidence="7">
    <location>
        <begin position="825"/>
        <end position="848"/>
    </location>
</feature>
<dbReference type="Proteomes" id="UP000662931">
    <property type="component" value="Chromosome 4"/>
</dbReference>
<feature type="compositionally biased region" description="Low complexity" evidence="6">
    <location>
        <begin position="752"/>
        <end position="768"/>
    </location>
</feature>
<dbReference type="PROSITE" id="PS51382">
    <property type="entry name" value="SPX"/>
    <property type="match status" value="1"/>
</dbReference>
<feature type="region of interest" description="Disordered" evidence="6">
    <location>
        <begin position="1"/>
        <end position="44"/>
    </location>
</feature>
<dbReference type="AlphaFoldDB" id="A0A875SBK0"/>
<dbReference type="InterPro" id="IPR051572">
    <property type="entry name" value="VTC_Complex_Subunit"/>
</dbReference>
<dbReference type="PANTHER" id="PTHR46140">
    <property type="entry name" value="VACUOLAR TRANSPORTER CHAPERONE 1-RELATED"/>
    <property type="match status" value="1"/>
</dbReference>
<feature type="region of interest" description="Disordered" evidence="6">
    <location>
        <begin position="735"/>
        <end position="778"/>
    </location>
</feature>
<dbReference type="OrthoDB" id="5588846at2759"/>
<evidence type="ECO:0000256" key="1">
    <source>
        <dbReference type="ARBA" id="ARBA00004128"/>
    </source>
</evidence>
<evidence type="ECO:0000256" key="7">
    <source>
        <dbReference type="SAM" id="Phobius"/>
    </source>
</evidence>
<evidence type="ECO:0000256" key="2">
    <source>
        <dbReference type="ARBA" id="ARBA00022554"/>
    </source>
</evidence>
<name>A0A875SBK0_EENNA</name>
<dbReference type="InterPro" id="IPR042267">
    <property type="entry name" value="VTC_sf"/>
</dbReference>
<organism evidence="9 10">
    <name type="scientific">Eeniella nana</name>
    <name type="common">Yeast</name>
    <name type="synonym">Brettanomyces nanus</name>
    <dbReference type="NCBI Taxonomy" id="13502"/>
    <lineage>
        <taxon>Eukaryota</taxon>
        <taxon>Fungi</taxon>
        <taxon>Dikarya</taxon>
        <taxon>Ascomycota</taxon>
        <taxon>Saccharomycotina</taxon>
        <taxon>Pichiomycetes</taxon>
        <taxon>Pichiales</taxon>
        <taxon>Pichiaceae</taxon>
        <taxon>Brettanomyces</taxon>
    </lineage>
</organism>
<accession>A0A875SBK0</accession>
<evidence type="ECO:0000313" key="9">
    <source>
        <dbReference type="EMBL" id="QPG76264.1"/>
    </source>
</evidence>
<dbReference type="GO" id="GO:0033254">
    <property type="term" value="C:vacuolar transporter chaperone complex"/>
    <property type="evidence" value="ECO:0007669"/>
    <property type="project" value="TreeGrafter"/>
</dbReference>
<dbReference type="InterPro" id="IPR004331">
    <property type="entry name" value="SPX_dom"/>
</dbReference>
<dbReference type="GO" id="GO:0000329">
    <property type="term" value="C:fungal-type vacuole membrane"/>
    <property type="evidence" value="ECO:0007669"/>
    <property type="project" value="TreeGrafter"/>
</dbReference>
<protein>
    <recommendedName>
        <fullName evidence="8">SPX domain-containing protein</fullName>
    </recommendedName>
</protein>
<gene>
    <name evidence="9" type="ORF">FOA43_003650</name>
</gene>
<evidence type="ECO:0000256" key="6">
    <source>
        <dbReference type="SAM" id="MobiDB-lite"/>
    </source>
</evidence>
<feature type="compositionally biased region" description="Low complexity" evidence="6">
    <location>
        <begin position="17"/>
        <end position="35"/>
    </location>
</feature>
<keyword evidence="3 7" id="KW-0812">Transmembrane</keyword>